<dbReference type="PANTHER" id="PTHR18901">
    <property type="entry name" value="2-DEOXYGLUCOSE-6-PHOSPHATE PHOSPHATASE 2"/>
    <property type="match status" value="1"/>
</dbReference>
<dbReference type="NCBIfam" id="TIGR01509">
    <property type="entry name" value="HAD-SF-IA-v3"/>
    <property type="match status" value="1"/>
</dbReference>
<dbReference type="Pfam" id="PF13419">
    <property type="entry name" value="HAD_2"/>
    <property type="match status" value="1"/>
</dbReference>
<dbReference type="SFLD" id="SFLDG01135">
    <property type="entry name" value="C1.5.6:_HAD__Beta-PGM__Phospha"/>
    <property type="match status" value="1"/>
</dbReference>
<dbReference type="InterPro" id="IPR036412">
    <property type="entry name" value="HAD-like_sf"/>
</dbReference>
<evidence type="ECO:0000313" key="2">
    <source>
        <dbReference type="Proteomes" id="UP001205920"/>
    </source>
</evidence>
<organism evidence="1 2">
    <name type="scientific">Corynebacterium lipophilum</name>
    <dbReference type="NCBI Taxonomy" id="2804918"/>
    <lineage>
        <taxon>Bacteria</taxon>
        <taxon>Bacillati</taxon>
        <taxon>Actinomycetota</taxon>
        <taxon>Actinomycetes</taxon>
        <taxon>Mycobacteriales</taxon>
        <taxon>Corynebacteriaceae</taxon>
        <taxon>Corynebacterium</taxon>
    </lineage>
</organism>
<dbReference type="InterPro" id="IPR041492">
    <property type="entry name" value="HAD_2"/>
</dbReference>
<dbReference type="EMBL" id="JAEUWV010000001">
    <property type="protein sequence ID" value="MCO6393707.1"/>
    <property type="molecule type" value="Genomic_DNA"/>
</dbReference>
<keyword evidence="2" id="KW-1185">Reference proteome</keyword>
<dbReference type="SUPFAM" id="SSF56784">
    <property type="entry name" value="HAD-like"/>
    <property type="match status" value="1"/>
</dbReference>
<reference evidence="1 2" key="1">
    <citation type="submission" date="2021-01" db="EMBL/GenBank/DDBJ databases">
        <title>Identification and Characterization of Corynebacterium sp.</title>
        <authorList>
            <person name="Luo Q."/>
            <person name="Qu P."/>
            <person name="Chen Q."/>
        </authorList>
    </citation>
    <scope>NUCLEOTIDE SEQUENCE [LARGE SCALE GENOMIC DNA]</scope>
    <source>
        <strain evidence="1 2">MC-18</strain>
    </source>
</reference>
<dbReference type="Proteomes" id="UP001205920">
    <property type="component" value="Unassembled WGS sequence"/>
</dbReference>
<accession>A0AAW5HTJ5</accession>
<dbReference type="PANTHER" id="PTHR18901:SF38">
    <property type="entry name" value="PSEUDOURIDINE-5'-PHOSPHATASE"/>
    <property type="match status" value="1"/>
</dbReference>
<dbReference type="Gene3D" id="1.10.150.240">
    <property type="entry name" value="Putative phosphatase, domain 2"/>
    <property type="match status" value="1"/>
</dbReference>
<dbReference type="PRINTS" id="PR00413">
    <property type="entry name" value="HADHALOGNASE"/>
</dbReference>
<dbReference type="Gene3D" id="3.40.50.1000">
    <property type="entry name" value="HAD superfamily/HAD-like"/>
    <property type="match status" value="1"/>
</dbReference>
<comment type="caution">
    <text evidence="1">The sequence shown here is derived from an EMBL/GenBank/DDBJ whole genome shotgun (WGS) entry which is preliminary data.</text>
</comment>
<dbReference type="InterPro" id="IPR023198">
    <property type="entry name" value="PGP-like_dom2"/>
</dbReference>
<dbReference type="CDD" id="cd07505">
    <property type="entry name" value="HAD_BPGM-like"/>
    <property type="match status" value="1"/>
</dbReference>
<dbReference type="InterPro" id="IPR023214">
    <property type="entry name" value="HAD_sf"/>
</dbReference>
<name>A0AAW5HTJ5_9CORY</name>
<dbReference type="AlphaFoldDB" id="A0AAW5HTJ5"/>
<dbReference type="InterPro" id="IPR006439">
    <property type="entry name" value="HAD-SF_hydro_IA"/>
</dbReference>
<protein>
    <submittedName>
        <fullName evidence="1">HAD family phosphatase</fullName>
    </submittedName>
</protein>
<dbReference type="SFLD" id="SFLDG01129">
    <property type="entry name" value="C1.5:_HAD__Beta-PGM__Phosphata"/>
    <property type="match status" value="1"/>
</dbReference>
<dbReference type="SFLD" id="SFLDS00003">
    <property type="entry name" value="Haloacid_Dehalogenase"/>
    <property type="match status" value="1"/>
</dbReference>
<proteinExistence type="predicted"/>
<evidence type="ECO:0000313" key="1">
    <source>
        <dbReference type="EMBL" id="MCO6393707.1"/>
    </source>
</evidence>
<gene>
    <name evidence="1" type="ORF">JMN37_01730</name>
</gene>
<sequence>MLWDMDGTLINTEPLWAQATFELSEFLGKRLSAEERRKAEGVSFPTALSIITTWTGYSLQPGDTERLKRWMQERMQQLLGQGIELNPGIRHVLDILRDHGIPMAIATNTERALAQTCIDFIGNDYFQATVTGDEVSNPKPAPDMYLKAAQLVGAEPSRCIAVEDSQAGMQAAIRAGARVLGLADYVPKPATRITFSDLQSATLHDVARWYSAP</sequence>